<organism evidence="19 20">
    <name type="scientific">Malaciobacter halophilus</name>
    <dbReference type="NCBI Taxonomy" id="197482"/>
    <lineage>
        <taxon>Bacteria</taxon>
        <taxon>Pseudomonadati</taxon>
        <taxon>Campylobacterota</taxon>
        <taxon>Epsilonproteobacteria</taxon>
        <taxon>Campylobacterales</taxon>
        <taxon>Arcobacteraceae</taxon>
        <taxon>Malaciobacter</taxon>
    </lineage>
</organism>
<keyword evidence="8 16" id="KW-1133">Transmembrane helix</keyword>
<dbReference type="NCBIfam" id="TIGR00437">
    <property type="entry name" value="feoB"/>
    <property type="match status" value="1"/>
</dbReference>
<dbReference type="NCBIfam" id="TIGR00231">
    <property type="entry name" value="small_GTP"/>
    <property type="match status" value="1"/>
</dbReference>
<feature type="binding site" evidence="15">
    <location>
        <position position="25"/>
    </location>
    <ligand>
        <name>Mg(2+)</name>
        <dbReference type="ChEBI" id="CHEBI:18420"/>
        <label>2</label>
    </ligand>
</feature>
<feature type="transmembrane region" description="Helical" evidence="16">
    <location>
        <begin position="466"/>
        <end position="486"/>
    </location>
</feature>
<dbReference type="KEGG" id="ahs:AHALO_1849"/>
<keyword evidence="17" id="KW-0175">Coiled coil</keyword>
<dbReference type="FunFam" id="3.40.50.300:FF:000426">
    <property type="entry name" value="Ferrous iron transport protein B"/>
    <property type="match status" value="1"/>
</dbReference>
<dbReference type="InterPro" id="IPR050860">
    <property type="entry name" value="FeoB_GTPase"/>
</dbReference>
<dbReference type="CDD" id="cd01879">
    <property type="entry name" value="FeoB"/>
    <property type="match status" value="1"/>
</dbReference>
<keyword evidence="4 16" id="KW-0410">Iron transport</keyword>
<keyword evidence="2 16" id="KW-0813">Transport</keyword>
<keyword evidence="6 16" id="KW-0812">Transmembrane</keyword>
<dbReference type="AlphaFoldDB" id="A0A2N1J4W6"/>
<dbReference type="InterPro" id="IPR041069">
    <property type="entry name" value="FeoB_Cyto"/>
</dbReference>
<dbReference type="InterPro" id="IPR006073">
    <property type="entry name" value="GTP-bd"/>
</dbReference>
<evidence type="ECO:0000256" key="17">
    <source>
        <dbReference type="SAM" id="Coils"/>
    </source>
</evidence>
<keyword evidence="15" id="KW-0479">Metal-binding</keyword>
<dbReference type="PANTHER" id="PTHR43185">
    <property type="entry name" value="FERROUS IRON TRANSPORT PROTEIN B"/>
    <property type="match status" value="1"/>
</dbReference>
<evidence type="ECO:0000256" key="14">
    <source>
        <dbReference type="PIRSR" id="PIRSR603373-1"/>
    </source>
</evidence>
<dbReference type="Pfam" id="PF17910">
    <property type="entry name" value="FeoB_Cyto"/>
    <property type="match status" value="1"/>
</dbReference>
<evidence type="ECO:0000256" key="5">
    <source>
        <dbReference type="ARBA" id="ARBA00022519"/>
    </source>
</evidence>
<proteinExistence type="inferred from homology"/>
<evidence type="ECO:0000256" key="7">
    <source>
        <dbReference type="ARBA" id="ARBA00022741"/>
    </source>
</evidence>
<feature type="transmembrane region" description="Helical" evidence="16">
    <location>
        <begin position="522"/>
        <end position="544"/>
    </location>
</feature>
<dbReference type="GO" id="GO:0005525">
    <property type="term" value="F:GTP binding"/>
    <property type="evidence" value="ECO:0007669"/>
    <property type="project" value="UniProtKB-KW"/>
</dbReference>
<keyword evidence="20" id="KW-1185">Reference proteome</keyword>
<dbReference type="InterPro" id="IPR011640">
    <property type="entry name" value="Fe2_transport_prot_B_C"/>
</dbReference>
<keyword evidence="3" id="KW-1003">Cell membrane</keyword>
<dbReference type="GO" id="GO:0005886">
    <property type="term" value="C:plasma membrane"/>
    <property type="evidence" value="ECO:0007669"/>
    <property type="project" value="UniProtKB-SubCell"/>
</dbReference>
<dbReference type="PRINTS" id="PR00326">
    <property type="entry name" value="GTP1OBG"/>
</dbReference>
<evidence type="ECO:0000256" key="4">
    <source>
        <dbReference type="ARBA" id="ARBA00022496"/>
    </source>
</evidence>
<feature type="transmembrane region" description="Helical" evidence="16">
    <location>
        <begin position="291"/>
        <end position="313"/>
    </location>
</feature>
<dbReference type="PANTHER" id="PTHR43185:SF1">
    <property type="entry name" value="FE(2+) TRANSPORTER FEOB"/>
    <property type="match status" value="1"/>
</dbReference>
<protein>
    <recommendedName>
        <fullName evidence="13 16">Ferrous iron transport protein B</fullName>
    </recommendedName>
</protein>
<keyword evidence="12 16" id="KW-0472">Membrane</keyword>
<feature type="transmembrane region" description="Helical" evidence="16">
    <location>
        <begin position="766"/>
        <end position="790"/>
    </location>
</feature>
<dbReference type="GO" id="GO:0015093">
    <property type="term" value="F:ferrous iron transmembrane transporter activity"/>
    <property type="evidence" value="ECO:0007669"/>
    <property type="project" value="UniProtKB-UniRule"/>
</dbReference>
<keyword evidence="5" id="KW-0997">Cell inner membrane</keyword>
<dbReference type="OrthoDB" id="9809127at2"/>
<feature type="binding site" evidence="14">
    <location>
        <begin position="35"/>
        <end position="39"/>
    </location>
    <ligand>
        <name>GTP</name>
        <dbReference type="ChEBI" id="CHEBI:37565"/>
        <label>2</label>
    </ligand>
</feature>
<keyword evidence="15" id="KW-0460">Magnesium</keyword>
<dbReference type="Pfam" id="PF07670">
    <property type="entry name" value="Gate"/>
    <property type="match status" value="2"/>
</dbReference>
<dbReference type="Pfam" id="PF02421">
    <property type="entry name" value="FeoB_N"/>
    <property type="match status" value="1"/>
</dbReference>
<dbReference type="Gene3D" id="3.40.50.300">
    <property type="entry name" value="P-loop containing nucleotide triphosphate hydrolases"/>
    <property type="match status" value="1"/>
</dbReference>
<comment type="function">
    <text evidence="16">Probable transporter of a GTP-driven Fe(2+) uptake system.</text>
</comment>
<evidence type="ECO:0000256" key="1">
    <source>
        <dbReference type="ARBA" id="ARBA00004429"/>
    </source>
</evidence>
<evidence type="ECO:0000256" key="9">
    <source>
        <dbReference type="ARBA" id="ARBA00023004"/>
    </source>
</evidence>
<evidence type="ECO:0000256" key="2">
    <source>
        <dbReference type="ARBA" id="ARBA00022448"/>
    </source>
</evidence>
<keyword evidence="10" id="KW-0406">Ion transport</keyword>
<comment type="caution">
    <text evidence="19">The sequence shown here is derived from an EMBL/GenBank/DDBJ whole genome shotgun (WGS) entry which is preliminary data.</text>
</comment>
<dbReference type="GO" id="GO:0046872">
    <property type="term" value="F:metal ion binding"/>
    <property type="evidence" value="ECO:0007669"/>
    <property type="project" value="UniProtKB-KW"/>
</dbReference>
<dbReference type="SUPFAM" id="SSF52540">
    <property type="entry name" value="P-loop containing nucleoside triphosphate hydrolases"/>
    <property type="match status" value="1"/>
</dbReference>
<feature type="binding site" evidence="15">
    <location>
        <position position="21"/>
    </location>
    <ligand>
        <name>Mg(2+)</name>
        <dbReference type="ChEBI" id="CHEBI:18420"/>
        <label>2</label>
    </ligand>
</feature>
<feature type="binding site" evidence="14">
    <location>
        <begin position="10"/>
        <end position="17"/>
    </location>
    <ligand>
        <name>GTP</name>
        <dbReference type="ChEBI" id="CHEBI:37565"/>
        <label>1</label>
    </ligand>
</feature>
<feature type="binding site" evidence="14">
    <location>
        <begin position="56"/>
        <end position="59"/>
    </location>
    <ligand>
        <name>GTP</name>
        <dbReference type="ChEBI" id="CHEBI:37565"/>
        <label>3</label>
    </ligand>
</feature>
<feature type="coiled-coil region" evidence="17">
    <location>
        <begin position="636"/>
        <end position="663"/>
    </location>
</feature>
<evidence type="ECO:0000259" key="18">
    <source>
        <dbReference type="PROSITE" id="PS51711"/>
    </source>
</evidence>
<evidence type="ECO:0000256" key="16">
    <source>
        <dbReference type="RuleBase" id="RU362098"/>
    </source>
</evidence>
<evidence type="ECO:0000256" key="11">
    <source>
        <dbReference type="ARBA" id="ARBA00023134"/>
    </source>
</evidence>
<evidence type="ECO:0000313" key="20">
    <source>
        <dbReference type="Proteomes" id="UP000233248"/>
    </source>
</evidence>
<dbReference type="Pfam" id="PF07664">
    <property type="entry name" value="FeoB_C"/>
    <property type="match status" value="1"/>
</dbReference>
<dbReference type="InterPro" id="IPR027417">
    <property type="entry name" value="P-loop_NTPase"/>
</dbReference>
<evidence type="ECO:0000256" key="6">
    <source>
        <dbReference type="ARBA" id="ARBA00022692"/>
    </source>
</evidence>
<feature type="domain" description="FeoB-type G" evidence="18">
    <location>
        <begin position="3"/>
        <end position="173"/>
    </location>
</feature>
<comment type="subcellular location">
    <subcellularLocation>
        <location evidence="1 16">Cell inner membrane</location>
        <topology evidence="1 16">Multi-pass membrane protein</topology>
    </subcellularLocation>
</comment>
<dbReference type="InterPro" id="IPR005225">
    <property type="entry name" value="Small_GTP-bd"/>
</dbReference>
<dbReference type="InterPro" id="IPR011642">
    <property type="entry name" value="Gate_dom"/>
</dbReference>
<feature type="binding site" evidence="14">
    <location>
        <begin position="124"/>
        <end position="127"/>
    </location>
    <ligand>
        <name>GTP</name>
        <dbReference type="ChEBI" id="CHEBI:37565"/>
        <label>1</label>
    </ligand>
</feature>
<dbReference type="RefSeq" id="WP_101183861.1">
    <property type="nucleotide sequence ID" value="NZ_CP031218.1"/>
</dbReference>
<keyword evidence="9 16" id="KW-0408">Iron</keyword>
<feature type="transmembrane region" description="Helical" evidence="16">
    <location>
        <begin position="435"/>
        <end position="460"/>
    </location>
</feature>
<feature type="transmembrane region" description="Helical" evidence="16">
    <location>
        <begin position="732"/>
        <end position="754"/>
    </location>
</feature>
<dbReference type="InterPro" id="IPR003373">
    <property type="entry name" value="Fe2_transport_prot-B"/>
</dbReference>
<dbReference type="EMBL" id="NXIF01000013">
    <property type="protein sequence ID" value="PKI81554.1"/>
    <property type="molecule type" value="Genomic_DNA"/>
</dbReference>
<evidence type="ECO:0000256" key="15">
    <source>
        <dbReference type="PIRSR" id="PIRSR603373-2"/>
    </source>
</evidence>
<evidence type="ECO:0000256" key="3">
    <source>
        <dbReference type="ARBA" id="ARBA00022475"/>
    </source>
</evidence>
<feature type="transmembrane region" description="Helical" evidence="16">
    <location>
        <begin position="348"/>
        <end position="375"/>
    </location>
</feature>
<comment type="similarity">
    <text evidence="16">Belongs to the TRAFAC class TrmE-Era-EngA-EngB-Septin-like GTPase superfamily. FeoB GTPase (TC 9.A.8) family.</text>
</comment>
<feature type="transmembrane region" description="Helical" evidence="16">
    <location>
        <begin position="796"/>
        <end position="814"/>
    </location>
</feature>
<evidence type="ECO:0000256" key="13">
    <source>
        <dbReference type="NCBIfam" id="TIGR00437"/>
    </source>
</evidence>
<evidence type="ECO:0000256" key="10">
    <source>
        <dbReference type="ARBA" id="ARBA00023065"/>
    </source>
</evidence>
<dbReference type="PROSITE" id="PS51711">
    <property type="entry name" value="G_FEOB"/>
    <property type="match status" value="1"/>
</dbReference>
<reference evidence="19 20" key="1">
    <citation type="submission" date="2017-09" db="EMBL/GenBank/DDBJ databases">
        <title>Genomics of the genus Arcobacter.</title>
        <authorList>
            <person name="Perez-Cataluna A."/>
            <person name="Figueras M.J."/>
            <person name="Salas-Masso N."/>
        </authorList>
    </citation>
    <scope>NUCLEOTIDE SEQUENCE [LARGE SCALE GENOMIC DNA]</scope>
    <source>
        <strain evidence="19 20">DSM 18005</strain>
    </source>
</reference>
<sequence>MKQIKVGLAGQPNCGKSTIFNLVSGIEQHIANYPGVTVDKKTGFFKYEDYKVEMVDLPGTYSFSSFSQEEKVAKKFIIEESNPNYKGKNIDIIVNVIDSSNLKRNLYLTFQLLEIGIPVVVVLNMIDIAKNRGLEIDSKKISKMLSCPVVETSGSKGIGGKELMQAIADTFEKKTKYEEFKINYEELEVHIQKIEKLLDNSKSHLSKRWLAIKLLEEDPTILEHVSSNINKEEIDKEIESFHTLHDKDTISFLATFRYDSADVVYHECVKNHNKNKETLTDKIDKIVLNRVFAIPILLFIIFLVYEISIVYGYKLTDYTWPILASMKNFIIDILPKADFTQVPMITDFFIWMTNSSIALLNYIPIFFILFALIAIMEDAGYMPRMAFILDKIFKKFGLHGQSTLPLVLGGAMVGGCAVPGVMSTKGISDERARMATILTVPYMNCLAKVPFYTLLLGAFFKPEMALMMFFISTITIFIALLIAKFLTTTVLKTRQTAPFVMELPPYHVPTLKGVFIRSFQKVWIYIKKVVTIVLAVAVILFAMLEFPGLNEEATLKYEKQSLSYLNKFDKQIKNNKYYALVDTKKEVSDLLNYYDSYRAKRMAATSKEDSKQLDRKFKLINADYYTFLKPKRDKEAKKINRAIRKLSRDRKKVLREMKNEKIENSILGMTGRALEPITQYAGFDWKINVAFLSSFAARESAVATLGSIYENNKADSKRAEEAMAENSGYTPLHAAAIIIFMILTPPCIATMIVVKMQTNSYKWMVFAIFFPVFLGIAMSSLTFTVGNIFSLSGVEAMATFYFTIVFITLILAFYPSKSINWKGGLNRV</sequence>
<gene>
    <name evidence="19" type="primary">feoB</name>
    <name evidence="19" type="ORF">CP960_03590</name>
</gene>
<feature type="coiled-coil region" evidence="17">
    <location>
        <begin position="177"/>
        <end position="204"/>
    </location>
</feature>
<evidence type="ECO:0000313" key="19">
    <source>
        <dbReference type="EMBL" id="PKI81554.1"/>
    </source>
</evidence>
<dbReference type="Proteomes" id="UP000233248">
    <property type="component" value="Unassembled WGS sequence"/>
</dbReference>
<feature type="binding site" evidence="15">
    <location>
        <position position="24"/>
    </location>
    <ligand>
        <name>Mg(2+)</name>
        <dbReference type="ChEBI" id="CHEBI:18420"/>
        <label>2</label>
    </ligand>
</feature>
<accession>A0A2N1J4W6</accession>
<evidence type="ECO:0000256" key="8">
    <source>
        <dbReference type="ARBA" id="ARBA00022989"/>
    </source>
</evidence>
<keyword evidence="7 14" id="KW-0547">Nucleotide-binding</keyword>
<dbReference type="Gene3D" id="1.10.287.1770">
    <property type="match status" value="1"/>
</dbReference>
<keyword evidence="11 14" id="KW-0342">GTP-binding</keyword>
<dbReference type="InterPro" id="IPR030389">
    <property type="entry name" value="G_FEOB_dom"/>
</dbReference>
<evidence type="ECO:0000256" key="12">
    <source>
        <dbReference type="ARBA" id="ARBA00023136"/>
    </source>
</evidence>
<name>A0A2N1J4W6_9BACT</name>